<keyword evidence="3" id="KW-1185">Reference proteome</keyword>
<dbReference type="Proteomes" id="UP000541583">
    <property type="component" value="Unassembled WGS sequence"/>
</dbReference>
<evidence type="ECO:0000313" key="1">
    <source>
        <dbReference type="EMBL" id="MBB6109640.1"/>
    </source>
</evidence>
<dbReference type="STRING" id="354630.SAMN05421821_10556"/>
<accession>A0A1N6Y6V0</accession>
<organism evidence="2 4">
    <name type="scientific">Mucilaginibacter lappiensis</name>
    <dbReference type="NCBI Taxonomy" id="354630"/>
    <lineage>
        <taxon>Bacteria</taxon>
        <taxon>Pseudomonadati</taxon>
        <taxon>Bacteroidota</taxon>
        <taxon>Sphingobacteriia</taxon>
        <taxon>Sphingobacteriales</taxon>
        <taxon>Sphingobacteriaceae</taxon>
        <taxon>Mucilaginibacter</taxon>
    </lineage>
</organism>
<protein>
    <submittedName>
        <fullName evidence="2">Uncharacterized protein</fullName>
    </submittedName>
</protein>
<evidence type="ECO:0000313" key="2">
    <source>
        <dbReference type="EMBL" id="MBB6128943.1"/>
    </source>
</evidence>
<evidence type="ECO:0000313" key="4">
    <source>
        <dbReference type="Proteomes" id="UP000548326"/>
    </source>
</evidence>
<gene>
    <name evidence="2" type="ORF">HDF22_003066</name>
    <name evidence="1" type="ORF">HDF23_002389</name>
</gene>
<comment type="caution">
    <text evidence="2">The sequence shown here is derived from an EMBL/GenBank/DDBJ whole genome shotgun (WGS) entry which is preliminary data.</text>
</comment>
<reference evidence="3 4" key="1">
    <citation type="submission" date="2020-08" db="EMBL/GenBank/DDBJ databases">
        <title>Genomic Encyclopedia of Type Strains, Phase IV (KMG-V): Genome sequencing to study the core and pangenomes of soil and plant-associated prokaryotes.</title>
        <authorList>
            <person name="Whitman W."/>
        </authorList>
    </citation>
    <scope>NUCLEOTIDE SEQUENCE [LARGE SCALE GENOMIC DNA]</scope>
    <source>
        <strain evidence="1 3">ANJLi2</strain>
        <strain evidence="2 4">MP601</strain>
    </source>
</reference>
<dbReference type="AlphaFoldDB" id="A0A1N6Y6V0"/>
<dbReference type="EMBL" id="JACHCA010000007">
    <property type="protein sequence ID" value="MBB6128943.1"/>
    <property type="molecule type" value="Genomic_DNA"/>
</dbReference>
<dbReference type="EMBL" id="JACHCB010000005">
    <property type="protein sequence ID" value="MBB6109640.1"/>
    <property type="molecule type" value="Genomic_DNA"/>
</dbReference>
<sequence length="34" mass="3888">MNKHITYMVNVIFLKNASPELKKARNILNSITAN</sequence>
<dbReference type="Proteomes" id="UP000548326">
    <property type="component" value="Unassembled WGS sequence"/>
</dbReference>
<evidence type="ECO:0000313" key="3">
    <source>
        <dbReference type="Proteomes" id="UP000541583"/>
    </source>
</evidence>
<name>A0A1N6Y6V0_9SPHI</name>
<proteinExistence type="predicted"/>